<feature type="compositionally biased region" description="Low complexity" evidence="1">
    <location>
        <begin position="102"/>
        <end position="116"/>
    </location>
</feature>
<evidence type="ECO:0000313" key="3">
    <source>
        <dbReference type="EMBL" id="KZZ96839.1"/>
    </source>
</evidence>
<feature type="compositionally biased region" description="Pro residues" evidence="1">
    <location>
        <begin position="292"/>
        <end position="308"/>
    </location>
</feature>
<reference evidence="3 4" key="1">
    <citation type="journal article" date="2016" name="Genome Biol. Evol.">
        <title>Divergent and convergent evolution of fungal pathogenicity.</title>
        <authorList>
            <person name="Shang Y."/>
            <person name="Xiao G."/>
            <person name="Zheng P."/>
            <person name="Cen K."/>
            <person name="Zhan S."/>
            <person name="Wang C."/>
        </authorList>
    </citation>
    <scope>NUCLEOTIDE SEQUENCE [LARGE SCALE GENOMIC DNA]</scope>
    <source>
        <strain evidence="3 4">RCEF 2490</strain>
    </source>
</reference>
<feature type="region of interest" description="Disordered" evidence="1">
    <location>
        <begin position="287"/>
        <end position="328"/>
    </location>
</feature>
<dbReference type="Proteomes" id="UP000078544">
    <property type="component" value="Unassembled WGS sequence"/>
</dbReference>
<feature type="transmembrane region" description="Helical" evidence="2">
    <location>
        <begin position="216"/>
        <end position="242"/>
    </location>
</feature>
<protein>
    <submittedName>
        <fullName evidence="3">Uncharacterized protein</fullName>
    </submittedName>
</protein>
<comment type="caution">
    <text evidence="3">The sequence shown here is derived from an EMBL/GenBank/DDBJ whole genome shotgun (WGS) entry which is preliminary data.</text>
</comment>
<evidence type="ECO:0000313" key="4">
    <source>
        <dbReference type="Proteomes" id="UP000078544"/>
    </source>
</evidence>
<keyword evidence="4" id="KW-1185">Reference proteome</keyword>
<dbReference type="EMBL" id="AZGY01000007">
    <property type="protein sequence ID" value="KZZ96839.1"/>
    <property type="molecule type" value="Genomic_DNA"/>
</dbReference>
<evidence type="ECO:0000256" key="1">
    <source>
        <dbReference type="SAM" id="MobiDB-lite"/>
    </source>
</evidence>
<feature type="compositionally biased region" description="Gly residues" evidence="1">
    <location>
        <begin position="27"/>
        <end position="46"/>
    </location>
</feature>
<keyword evidence="2" id="KW-1133">Transmembrane helix</keyword>
<keyword evidence="2" id="KW-0472">Membrane</keyword>
<gene>
    <name evidence="3" type="ORF">AAL_04068</name>
</gene>
<proteinExistence type="predicted"/>
<name>A0A168CNX4_9HYPO</name>
<dbReference type="AlphaFoldDB" id="A0A168CNX4"/>
<sequence length="328" mass="34151">MAASKTGQIPPSPPPLGQTQRENALPRGGGAIIPGGGGSSGGGGGNDDAQHDDTDHDNDKNNDGGIDEINALAVVEPDGKDDVQIVSITAPLVFGQDSHFANNDTNNTSNTNNNNNGGQGRDTNATGNAGVDANRLQTRLVARVAARRPDTSCNGGRPQGCCCCFGLFCRPTGCVVDYRGTHVLVAAPRRPHQDAILGRARGRQLRGHDALWDPRFLCLSHVFAAVFFVFFFSFAFVATAFFPPAAIQPRASIPAARKGRPPQSRHAIAATDIIARQGALVGCIQPVQSALSPPPTPPPSSPFTPASPPQSSKCNGCRVGSAPQGLLE</sequence>
<feature type="compositionally biased region" description="Basic and acidic residues" evidence="1">
    <location>
        <begin position="48"/>
        <end position="62"/>
    </location>
</feature>
<keyword evidence="2" id="KW-0812">Transmembrane</keyword>
<feature type="region of interest" description="Disordered" evidence="1">
    <location>
        <begin position="1"/>
        <end position="65"/>
    </location>
</feature>
<evidence type="ECO:0000256" key="2">
    <source>
        <dbReference type="SAM" id="Phobius"/>
    </source>
</evidence>
<accession>A0A168CNX4</accession>
<organism evidence="3 4">
    <name type="scientific">Moelleriella libera RCEF 2490</name>
    <dbReference type="NCBI Taxonomy" id="1081109"/>
    <lineage>
        <taxon>Eukaryota</taxon>
        <taxon>Fungi</taxon>
        <taxon>Dikarya</taxon>
        <taxon>Ascomycota</taxon>
        <taxon>Pezizomycotina</taxon>
        <taxon>Sordariomycetes</taxon>
        <taxon>Hypocreomycetidae</taxon>
        <taxon>Hypocreales</taxon>
        <taxon>Clavicipitaceae</taxon>
        <taxon>Moelleriella</taxon>
    </lineage>
</organism>
<feature type="region of interest" description="Disordered" evidence="1">
    <location>
        <begin position="99"/>
        <end position="129"/>
    </location>
</feature>